<protein>
    <submittedName>
        <fullName evidence="1">Uncharacterized protein</fullName>
    </submittedName>
</protein>
<name>A0A0A8ZLF5_ARUDO</name>
<dbReference type="AlphaFoldDB" id="A0A0A8ZLF5"/>
<evidence type="ECO:0000313" key="1">
    <source>
        <dbReference type="EMBL" id="JAD35667.1"/>
    </source>
</evidence>
<sequence length="41" mass="4337">MHYLDPIGSPGQLNMKFTVLLSGSVALIRGGHSALDQQAGR</sequence>
<organism evidence="1">
    <name type="scientific">Arundo donax</name>
    <name type="common">Giant reed</name>
    <name type="synonym">Donax arundinaceus</name>
    <dbReference type="NCBI Taxonomy" id="35708"/>
    <lineage>
        <taxon>Eukaryota</taxon>
        <taxon>Viridiplantae</taxon>
        <taxon>Streptophyta</taxon>
        <taxon>Embryophyta</taxon>
        <taxon>Tracheophyta</taxon>
        <taxon>Spermatophyta</taxon>
        <taxon>Magnoliopsida</taxon>
        <taxon>Liliopsida</taxon>
        <taxon>Poales</taxon>
        <taxon>Poaceae</taxon>
        <taxon>PACMAD clade</taxon>
        <taxon>Arundinoideae</taxon>
        <taxon>Arundineae</taxon>
        <taxon>Arundo</taxon>
    </lineage>
</organism>
<reference evidence="1" key="2">
    <citation type="journal article" date="2015" name="Data Brief">
        <title>Shoot transcriptome of the giant reed, Arundo donax.</title>
        <authorList>
            <person name="Barrero R.A."/>
            <person name="Guerrero F.D."/>
            <person name="Moolhuijzen P."/>
            <person name="Goolsby J.A."/>
            <person name="Tidwell J."/>
            <person name="Bellgard S.E."/>
            <person name="Bellgard M.I."/>
        </authorList>
    </citation>
    <scope>NUCLEOTIDE SEQUENCE</scope>
    <source>
        <tissue evidence="1">Shoot tissue taken approximately 20 cm above the soil surface</tissue>
    </source>
</reference>
<reference evidence="1" key="1">
    <citation type="submission" date="2014-09" db="EMBL/GenBank/DDBJ databases">
        <authorList>
            <person name="Magalhaes I.L.F."/>
            <person name="Oliveira U."/>
            <person name="Santos F.R."/>
            <person name="Vidigal T.H.D.A."/>
            <person name="Brescovit A.D."/>
            <person name="Santos A.J."/>
        </authorList>
    </citation>
    <scope>NUCLEOTIDE SEQUENCE</scope>
    <source>
        <tissue evidence="1">Shoot tissue taken approximately 20 cm above the soil surface</tissue>
    </source>
</reference>
<accession>A0A0A8ZLF5</accession>
<proteinExistence type="predicted"/>
<dbReference type="EMBL" id="GBRH01262228">
    <property type="protein sequence ID" value="JAD35667.1"/>
    <property type="molecule type" value="Transcribed_RNA"/>
</dbReference>